<dbReference type="GeneID" id="62232486"/>
<reference evidence="1 2" key="1">
    <citation type="journal article" date="2020" name="Genome Biol. Evol.">
        <title>Comparative genomics of Sclerotiniaceae.</title>
        <authorList>
            <person name="Valero Jimenez C.A."/>
            <person name="Steentjes M."/>
            <person name="Scholten O.E."/>
            <person name="Van Kan J.A.L."/>
        </authorList>
    </citation>
    <scope>NUCLEOTIDE SEQUENCE [LARGE SCALE GENOMIC DNA]</scope>
    <source>
        <strain evidence="1 2">B1</strain>
    </source>
</reference>
<proteinExistence type="predicted"/>
<dbReference type="RefSeq" id="XP_038810435.1">
    <property type="nucleotide sequence ID" value="XM_038953334.1"/>
</dbReference>
<name>A0ABQ7IMJ3_9HELO</name>
<sequence>MDAANPPLASGPRYRPMNREKNEFRLLEILPPSNSLHGDSDPLAFSIDPIRCELQYELLSDVSAKSNLEEASLFSFMKLMMDDSDDPKIIDDIKLSRSLFSFGESIDEKSYYELSKERKEALYEHYKSSQKALENWRPEGINLNKKSFKEWLVTCIWALSDGDEGQCQSLS</sequence>
<comment type="caution">
    <text evidence="1">The sequence shown here is derived from an EMBL/GenBank/DDBJ whole genome shotgun (WGS) entry which is preliminary data.</text>
</comment>
<evidence type="ECO:0000313" key="1">
    <source>
        <dbReference type="EMBL" id="KAF7928656.1"/>
    </source>
</evidence>
<gene>
    <name evidence="1" type="ORF">EAE98_005712</name>
</gene>
<protein>
    <submittedName>
        <fullName evidence="1">Uncharacterized protein</fullName>
    </submittedName>
</protein>
<keyword evidence="2" id="KW-1185">Reference proteome</keyword>
<dbReference type="EMBL" id="RCSX01000011">
    <property type="protein sequence ID" value="KAF7928656.1"/>
    <property type="molecule type" value="Genomic_DNA"/>
</dbReference>
<evidence type="ECO:0000313" key="2">
    <source>
        <dbReference type="Proteomes" id="UP000783213"/>
    </source>
</evidence>
<organism evidence="1 2">
    <name type="scientific">Botrytis deweyae</name>
    <dbReference type="NCBI Taxonomy" id="2478750"/>
    <lineage>
        <taxon>Eukaryota</taxon>
        <taxon>Fungi</taxon>
        <taxon>Dikarya</taxon>
        <taxon>Ascomycota</taxon>
        <taxon>Pezizomycotina</taxon>
        <taxon>Leotiomycetes</taxon>
        <taxon>Helotiales</taxon>
        <taxon>Sclerotiniaceae</taxon>
        <taxon>Botrytis</taxon>
    </lineage>
</organism>
<accession>A0ABQ7IMJ3</accession>
<dbReference type="Proteomes" id="UP000783213">
    <property type="component" value="Unassembled WGS sequence"/>
</dbReference>